<dbReference type="SUPFAM" id="SSF53067">
    <property type="entry name" value="Actin-like ATPase domain"/>
    <property type="match status" value="2"/>
</dbReference>
<dbReference type="Proteomes" id="UP000322634">
    <property type="component" value="Unassembled WGS sequence"/>
</dbReference>
<dbReference type="PANTHER" id="PTHR18964">
    <property type="entry name" value="ROK (REPRESSOR, ORF, KINASE) FAMILY"/>
    <property type="match status" value="1"/>
</dbReference>
<dbReference type="Pfam" id="PF00480">
    <property type="entry name" value="ROK"/>
    <property type="match status" value="1"/>
</dbReference>
<evidence type="ECO:0000259" key="2">
    <source>
        <dbReference type="SMART" id="SM00418"/>
    </source>
</evidence>
<dbReference type="InterPro" id="IPR036388">
    <property type="entry name" value="WH-like_DNA-bd_sf"/>
</dbReference>
<dbReference type="SUPFAM" id="SSF46785">
    <property type="entry name" value="Winged helix' DNA-binding domain"/>
    <property type="match status" value="1"/>
</dbReference>
<keyword evidence="4" id="KW-1185">Reference proteome</keyword>
<gene>
    <name evidence="3" type="ORF">FXF65_17195</name>
</gene>
<dbReference type="AlphaFoldDB" id="A0A5D0U9W5"/>
<dbReference type="InterPro" id="IPR011991">
    <property type="entry name" value="ArsR-like_HTH"/>
</dbReference>
<comment type="similarity">
    <text evidence="1">Belongs to the ROK (NagC/XylR) family.</text>
</comment>
<dbReference type="EMBL" id="VSFF01000006">
    <property type="protein sequence ID" value="TYC14580.1"/>
    <property type="molecule type" value="Genomic_DNA"/>
</dbReference>
<dbReference type="Pfam" id="PF13412">
    <property type="entry name" value="HTH_24"/>
    <property type="match status" value="1"/>
</dbReference>
<dbReference type="InterPro" id="IPR001845">
    <property type="entry name" value="HTH_ArsR_DNA-bd_dom"/>
</dbReference>
<reference evidence="3 4" key="1">
    <citation type="submission" date="2019-08" db="EMBL/GenBank/DDBJ databases">
        <title>Actinomadura sp. nov. CYP1-5 isolated from mountain soil.</title>
        <authorList>
            <person name="Songsumanus A."/>
            <person name="Kuncharoen N."/>
            <person name="Kudo T."/>
            <person name="Yuki M."/>
            <person name="Igarashi Y."/>
            <person name="Tanasupawat S."/>
        </authorList>
    </citation>
    <scope>NUCLEOTIDE SEQUENCE [LARGE SCALE GENOMIC DNA]</scope>
    <source>
        <strain evidence="3 4">GKU157</strain>
    </source>
</reference>
<dbReference type="OrthoDB" id="3464494at2"/>
<comment type="caution">
    <text evidence="3">The sequence shown here is derived from an EMBL/GenBank/DDBJ whole genome shotgun (WGS) entry which is preliminary data.</text>
</comment>
<dbReference type="InterPro" id="IPR043129">
    <property type="entry name" value="ATPase_NBD"/>
</dbReference>
<dbReference type="SMART" id="SM00418">
    <property type="entry name" value="HTH_ARSR"/>
    <property type="match status" value="1"/>
</dbReference>
<protein>
    <submittedName>
        <fullName evidence="3">ROK family transcriptional regulator</fullName>
    </submittedName>
</protein>
<dbReference type="CDD" id="cd00090">
    <property type="entry name" value="HTH_ARSR"/>
    <property type="match status" value="1"/>
</dbReference>
<dbReference type="PANTHER" id="PTHR18964:SF173">
    <property type="entry name" value="GLUCOKINASE"/>
    <property type="match status" value="1"/>
</dbReference>
<accession>A0A5D0U9W5</accession>
<proteinExistence type="inferred from homology"/>
<dbReference type="Gene3D" id="3.30.420.40">
    <property type="match status" value="2"/>
</dbReference>
<evidence type="ECO:0000256" key="1">
    <source>
        <dbReference type="ARBA" id="ARBA00006479"/>
    </source>
</evidence>
<organism evidence="3 4">
    <name type="scientific">Actinomadura syzygii</name>
    <dbReference type="NCBI Taxonomy" id="1427538"/>
    <lineage>
        <taxon>Bacteria</taxon>
        <taxon>Bacillati</taxon>
        <taxon>Actinomycetota</taxon>
        <taxon>Actinomycetes</taxon>
        <taxon>Streptosporangiales</taxon>
        <taxon>Thermomonosporaceae</taxon>
        <taxon>Actinomadura</taxon>
    </lineage>
</organism>
<feature type="domain" description="HTH arsR-type" evidence="2">
    <location>
        <begin position="17"/>
        <end position="98"/>
    </location>
</feature>
<dbReference type="InterPro" id="IPR036390">
    <property type="entry name" value="WH_DNA-bd_sf"/>
</dbReference>
<evidence type="ECO:0000313" key="3">
    <source>
        <dbReference type="EMBL" id="TYC14580.1"/>
    </source>
</evidence>
<sequence length="415" mass="43692">MRRGRLDGRGTGVRLRELLSGARGAKQENRQKIIRAVLSRAGNQTDLVRRSGMSSATVSEAVRELERNGIVRTEKQGRDTLVRLAPVEGVAVGVELGYQKTVIVGRLAHQERHECVSRTLQVGASSGETHWVRAVAVAVQELVSEFGEPHDLATLGLAVPRMISPRTGRFAPPTLPPWEKESVPDVSLAEELADLRAAAGGGGRPSLPRPLLDNDANLGALAESVYAHSGREILLYVKASTGVGAGLFVGGRLFRGANGVAGELGHVMVDPNGRFCLCGGRGCLETLIGADRLVDRARLVLGDKITAYRGLADMIDKARTGDALAGRMLREAGTQLGYAIGNVCNIINPNVVVVGGSLAQAGSLVLGPCRDAIEATAMTAAYEADTGFVVEASTVEHASAQGALLLGLEGTTYRD</sequence>
<dbReference type="InterPro" id="IPR000600">
    <property type="entry name" value="ROK"/>
</dbReference>
<dbReference type="GO" id="GO:0003700">
    <property type="term" value="F:DNA-binding transcription factor activity"/>
    <property type="evidence" value="ECO:0007669"/>
    <property type="project" value="InterPro"/>
</dbReference>
<dbReference type="Gene3D" id="1.10.10.10">
    <property type="entry name" value="Winged helix-like DNA-binding domain superfamily/Winged helix DNA-binding domain"/>
    <property type="match status" value="1"/>
</dbReference>
<evidence type="ECO:0000313" key="4">
    <source>
        <dbReference type="Proteomes" id="UP000322634"/>
    </source>
</evidence>
<name>A0A5D0U9W5_9ACTN</name>